<name>A0ABP0WEK3_9BRYO</name>
<evidence type="ECO:0000313" key="2">
    <source>
        <dbReference type="Proteomes" id="UP001497444"/>
    </source>
</evidence>
<dbReference type="PANTHER" id="PTHR18962:SF0">
    <property type="entry name" value="COILED-COIL DOMAIN-CONTAINING PROTEIN 39"/>
    <property type="match status" value="1"/>
</dbReference>
<evidence type="ECO:0000313" key="1">
    <source>
        <dbReference type="EMBL" id="CAK9264326.1"/>
    </source>
</evidence>
<dbReference type="PANTHER" id="PTHR18962">
    <property type="entry name" value="COILED-COIL DOMAIN-CONTAINING PROTEIN 39"/>
    <property type="match status" value="1"/>
</dbReference>
<dbReference type="Pfam" id="PF24161">
    <property type="entry name" value="CCDC39"/>
    <property type="match status" value="1"/>
</dbReference>
<dbReference type="Proteomes" id="UP001497444">
    <property type="component" value="Chromosome 16"/>
</dbReference>
<keyword evidence="2" id="KW-1185">Reference proteome</keyword>
<dbReference type="InterPro" id="IPR033290">
    <property type="entry name" value="CCDC39"/>
</dbReference>
<reference evidence="1" key="1">
    <citation type="submission" date="2024-02" db="EMBL/GenBank/DDBJ databases">
        <authorList>
            <consortium name="ELIXIR-Norway"/>
            <consortium name="Elixir Norway"/>
        </authorList>
    </citation>
    <scope>NUCLEOTIDE SEQUENCE</scope>
</reference>
<proteinExistence type="predicted"/>
<sequence>MASRQTTNQSEDPPTHPRGLWGDEEEEEEEEEEPQIEDEVARATTSRGIGAARLQEPSEQDDSWESQLVATSNTPPTRGVGRPRSEVERLEELRREGRNVLEMVAITDQGDNEWADIENWEGETRGPTPPPMEGVVAPSLNFQEVVARTFDLGEGEEKEESLRKNSAEAAASSSRGVGRPRHEVERLELLRQAGINVPEVVVASKHGETWAETRSWDGGAQEQAAYELQRPVREGMLSPHAQATDVFAETYNWGEEEYVNPQIEWEEAATRGKAQRGIGFPISPSIRMQHERRHSISTKLESEQQRQTTTRGQDDDNSWAITLPQGDAVRRGDAVQEWATVLAPTGIIPILEHGEHLDHEKASNATTPSSFDSKKEFKIVKEISLRFLPAFANEENRAFNFQVQEAERALKDVEDATEEQNDRTMVMEDHMKRVQEEIAATQMRVEAKRQEILAEQHLKTMCEFQVQRTKREVLRFENEMHEMMEKLQSIQTSIMQGNEKMDQIRLVQHWNQEEMEQWVQAARQKEEDSMALASYTKSDTSRIKELQLEETKASKELASLEHLLENEMSETQSHQTQLDRTAEEFRKLHLDRQKIIRMWEDAIELIHQRDKDIHKITAEFANNKGHLRRGRRILDNLDLKYYNAVEHNKDIERAIYFKELDAQKQREQFRSESESTTRTHEELALMKTNHLRTQYRFAKILGQKVHLQEEIKRQNKKYEQAKEKLQKMRKQVEEEYNHLDTLEKRTHALEKLLRIEELNLKLAKQEVIDLRERHFKASEELFSLKAAEVNTIHEIAGGKSQAKNLGSKINQLELDMMKQEEKLYVAEFQIQLMERKVGQASGERNNLEEVETTKMIKELENHLDEVKREEASAIAQLKKSQSDLRAATQKKEELEKKCKHGEEKNDELNTECDSGHVTNKTLIAEREEKSLEVDLLQMEVNRLTDLLHFKADEVFNMDCLKQRLQKNMDDRRREVDARQLEQRQELKLIQEELHNLIIKRKNCVLFIEKLHSKYDCLKARTKSSDGVELTPDYYFQKVVKDREEVQRKGIDLEKRLIKAKVDVDFLKQATSQIVESNNNLRTSLDHNNPKIIELENEAKFLKSELAKSRDSNRFKEREKRLAQEEVAEAEARLEKSGKEYESLSNSCIELQRKTEMAEKDAQEQSTKCKRAASQLNLHVKDLKEKLSIAVAKQVGSEFILAELRETVKDVLYKLRQLTIENPDYAPIIEKQVTAEGFKLPLSSGRSSQSGSSSGSVSSKNSGDDAGPSGQPAKKGGKSSTGGRIVKVEFQG</sequence>
<gene>
    <name evidence="1" type="ORF">CSSPJE1EN1_LOCUS9804</name>
</gene>
<dbReference type="EMBL" id="OZ020111">
    <property type="protein sequence ID" value="CAK9264326.1"/>
    <property type="molecule type" value="Genomic_DNA"/>
</dbReference>
<organism evidence="1 2">
    <name type="scientific">Sphagnum jensenii</name>
    <dbReference type="NCBI Taxonomy" id="128206"/>
    <lineage>
        <taxon>Eukaryota</taxon>
        <taxon>Viridiplantae</taxon>
        <taxon>Streptophyta</taxon>
        <taxon>Embryophyta</taxon>
        <taxon>Bryophyta</taxon>
        <taxon>Sphagnophytina</taxon>
        <taxon>Sphagnopsida</taxon>
        <taxon>Sphagnales</taxon>
        <taxon>Sphagnaceae</taxon>
        <taxon>Sphagnum</taxon>
    </lineage>
</organism>
<protein>
    <submittedName>
        <fullName evidence="1">Uncharacterized protein</fullName>
    </submittedName>
</protein>
<accession>A0ABP0WEK3</accession>